<dbReference type="InterPro" id="IPR026870">
    <property type="entry name" value="Zinc_ribbon_dom"/>
</dbReference>
<evidence type="ECO:0000256" key="1">
    <source>
        <dbReference type="SAM" id="Phobius"/>
    </source>
</evidence>
<name>A0A6A9QNN1_SULME</name>
<keyword evidence="1" id="KW-0472">Membrane</keyword>
<evidence type="ECO:0000313" key="3">
    <source>
        <dbReference type="EMBL" id="MUN29749.1"/>
    </source>
</evidence>
<feature type="transmembrane region" description="Helical" evidence="1">
    <location>
        <begin position="63"/>
        <end position="85"/>
    </location>
</feature>
<dbReference type="Pfam" id="PF13240">
    <property type="entry name" value="Zn_Ribbon_1"/>
    <property type="match status" value="1"/>
</dbReference>
<evidence type="ECO:0000313" key="4">
    <source>
        <dbReference type="Proteomes" id="UP000470772"/>
    </source>
</evidence>
<keyword evidence="1" id="KW-1133">Transmembrane helix</keyword>
<proteinExistence type="predicted"/>
<keyword evidence="1" id="KW-0812">Transmembrane</keyword>
<keyword evidence="4" id="KW-1185">Reference proteome</keyword>
<accession>A0A6A9QNN1</accession>
<dbReference type="AlphaFoldDB" id="A0A6A9QNN1"/>
<feature type="domain" description="Zinc-ribbon" evidence="2">
    <location>
        <begin position="18"/>
        <end position="40"/>
    </location>
</feature>
<protein>
    <submittedName>
        <fullName evidence="3">Zinc-ribbon domain-containing protein</fullName>
    </submittedName>
</protein>
<evidence type="ECO:0000259" key="2">
    <source>
        <dbReference type="Pfam" id="PF13240"/>
    </source>
</evidence>
<reference evidence="3 4" key="1">
    <citation type="submission" date="2019-10" db="EMBL/GenBank/DDBJ databases">
        <title>Sequencing and Assembly of Multiple Reported Metal-Biooxidizing Members of the Extremely Thermoacidophilic Archaeal Family Sulfolobaceae.</title>
        <authorList>
            <person name="Counts J.A."/>
            <person name="Kelly R.M."/>
        </authorList>
    </citation>
    <scope>NUCLEOTIDE SEQUENCE [LARGE SCALE GENOMIC DNA]</scope>
    <source>
        <strain evidence="3 4">DSM 6482</strain>
    </source>
</reference>
<gene>
    <name evidence="3" type="ORF">GC250_09945</name>
</gene>
<organism evidence="3 4">
    <name type="scientific">Sulfuracidifex metallicus DSM 6482 = JCM 9184</name>
    <dbReference type="NCBI Taxonomy" id="523847"/>
    <lineage>
        <taxon>Archaea</taxon>
        <taxon>Thermoproteota</taxon>
        <taxon>Thermoprotei</taxon>
        <taxon>Sulfolobales</taxon>
        <taxon>Sulfolobaceae</taxon>
        <taxon>Sulfuracidifex</taxon>
    </lineage>
</organism>
<dbReference type="EMBL" id="WGGD01000005">
    <property type="protein sequence ID" value="MUN29749.1"/>
    <property type="molecule type" value="Genomic_DNA"/>
</dbReference>
<sequence>MTNFIIVMLRLFINMTKKCNSCGVENPDNADFCLNCGAPLNLEPNGSPPVPAPSNGSKFPKKAIVAVGIVAVLAVAILVIVLPYLSSPGYVTASDMSSVFGGSWNEVPSISIKATFSNDTAELNYFNGTVQKVNLNSSDDYFICDGAKYLYQDNVEKLYEINMNSSSGYHVIEIVRVATIGSPYYDKLKSNVSILFSSFGLQNVSQNGDVYYAYVYTFYGNELIFNLKTGYIVLLQGLPSINQTTAAKLASYVN</sequence>
<comment type="caution">
    <text evidence="3">The sequence shown here is derived from an EMBL/GenBank/DDBJ whole genome shotgun (WGS) entry which is preliminary data.</text>
</comment>
<dbReference type="Proteomes" id="UP000470772">
    <property type="component" value="Unassembled WGS sequence"/>
</dbReference>